<evidence type="ECO:0000256" key="2">
    <source>
        <dbReference type="ARBA" id="ARBA00022517"/>
    </source>
</evidence>
<comment type="subcellular location">
    <subcellularLocation>
        <location evidence="5">Cytoplasm</location>
    </subcellularLocation>
</comment>
<dbReference type="Pfam" id="PF01782">
    <property type="entry name" value="RimM"/>
    <property type="match status" value="1"/>
</dbReference>
<comment type="similarity">
    <text evidence="5">Belongs to the RimM family.</text>
</comment>
<evidence type="ECO:0000256" key="4">
    <source>
        <dbReference type="ARBA" id="ARBA00023186"/>
    </source>
</evidence>
<dbReference type="Proteomes" id="UP000094378">
    <property type="component" value="Chromosome"/>
</dbReference>
<dbReference type="InterPro" id="IPR011033">
    <property type="entry name" value="PRC_barrel-like_sf"/>
</dbReference>
<dbReference type="PANTHER" id="PTHR33692">
    <property type="entry name" value="RIBOSOME MATURATION FACTOR RIMM"/>
    <property type="match status" value="1"/>
</dbReference>
<dbReference type="GO" id="GO:0042274">
    <property type="term" value="P:ribosomal small subunit biogenesis"/>
    <property type="evidence" value="ECO:0007669"/>
    <property type="project" value="UniProtKB-UniRule"/>
</dbReference>
<sequence length="168" mass="19742">MMNLDKQLIKVGSLKTTHGIKGEFKFWMQENYHLVEELANKKIFLKDSKNNIDVKVVERLAMISGKRILKLKDIDDINQAEKFVGMDVYFKIDDNLVEEEISLMNYDVVYENNIIGKVVEELFNGAHDLVKVLKEEKTEFWIPCVDRYVVEYDDDNKKIFVQNIEGLF</sequence>
<reference evidence="7 8" key="1">
    <citation type="submission" date="2016-08" db="EMBL/GenBank/DDBJ databases">
        <title>Complete genome sequence of Spiroplasma helicoides TABS-2 (DSM 22551).</title>
        <authorList>
            <person name="Shen W.-Y."/>
            <person name="Lo W.-S."/>
            <person name="Lai Y.-C."/>
            <person name="Kuo C.-H."/>
        </authorList>
    </citation>
    <scope>NUCLEOTIDE SEQUENCE [LARGE SCALE GENOMIC DNA]</scope>
    <source>
        <strain evidence="7 8">TABS-2</strain>
    </source>
</reference>
<dbReference type="Gene3D" id="2.30.30.240">
    <property type="entry name" value="PRC-barrel domain"/>
    <property type="match status" value="1"/>
</dbReference>
<dbReference type="GO" id="GO:0043022">
    <property type="term" value="F:ribosome binding"/>
    <property type="evidence" value="ECO:0007669"/>
    <property type="project" value="InterPro"/>
</dbReference>
<dbReference type="GO" id="GO:0006364">
    <property type="term" value="P:rRNA processing"/>
    <property type="evidence" value="ECO:0007669"/>
    <property type="project" value="UniProtKB-UniRule"/>
</dbReference>
<evidence type="ECO:0000256" key="5">
    <source>
        <dbReference type="HAMAP-Rule" id="MF_00014"/>
    </source>
</evidence>
<keyword evidence="2 5" id="KW-0690">Ribosome biogenesis</keyword>
<dbReference type="SUPFAM" id="SSF50447">
    <property type="entry name" value="Translation proteins"/>
    <property type="match status" value="1"/>
</dbReference>
<dbReference type="STRING" id="216938.SHELI_v1c02910"/>
<dbReference type="GO" id="GO:0005840">
    <property type="term" value="C:ribosome"/>
    <property type="evidence" value="ECO:0007669"/>
    <property type="project" value="InterPro"/>
</dbReference>
<comment type="subunit">
    <text evidence="5">Binds ribosomal protein uS19.</text>
</comment>
<keyword evidence="4 5" id="KW-0143">Chaperone</keyword>
<dbReference type="InterPro" id="IPR036976">
    <property type="entry name" value="RimM_N_sf"/>
</dbReference>
<dbReference type="GO" id="GO:0005737">
    <property type="term" value="C:cytoplasm"/>
    <property type="evidence" value="ECO:0007669"/>
    <property type="project" value="UniProtKB-SubCell"/>
</dbReference>
<keyword evidence="8" id="KW-1185">Reference proteome</keyword>
<dbReference type="KEGG" id="shj:SHELI_v1c02910"/>
<keyword evidence="1 5" id="KW-0963">Cytoplasm</keyword>
<comment type="function">
    <text evidence="5">An accessory protein needed during the final step in the assembly of 30S ribosomal subunit, possibly for assembly of the head region. Essential for efficient processing of 16S rRNA. May be needed both before and after RbfA during the maturation of 16S rRNA. It has affinity for free ribosomal 30S subunits but not for 70S ribosomes.</text>
</comment>
<name>A0A1B3SJZ2_9MOLU</name>
<dbReference type="PANTHER" id="PTHR33692:SF1">
    <property type="entry name" value="RIBOSOME MATURATION FACTOR RIMM"/>
    <property type="match status" value="1"/>
</dbReference>
<evidence type="ECO:0000313" key="8">
    <source>
        <dbReference type="Proteomes" id="UP000094378"/>
    </source>
</evidence>
<dbReference type="Gene3D" id="2.40.30.60">
    <property type="entry name" value="RimM"/>
    <property type="match status" value="1"/>
</dbReference>
<keyword evidence="3 5" id="KW-0698">rRNA processing</keyword>
<dbReference type="EMBL" id="CP017015">
    <property type="protein sequence ID" value="AOG60246.1"/>
    <property type="molecule type" value="Genomic_DNA"/>
</dbReference>
<evidence type="ECO:0000256" key="1">
    <source>
        <dbReference type="ARBA" id="ARBA00022490"/>
    </source>
</evidence>
<dbReference type="HAMAP" id="MF_00014">
    <property type="entry name" value="Ribosome_mat_RimM"/>
    <property type="match status" value="1"/>
</dbReference>
<dbReference type="NCBIfam" id="TIGR02273">
    <property type="entry name" value="16S_RimM"/>
    <property type="match status" value="1"/>
</dbReference>
<feature type="domain" description="RimM N-terminal" evidence="6">
    <location>
        <begin position="11"/>
        <end position="93"/>
    </location>
</feature>
<dbReference type="SUPFAM" id="SSF50346">
    <property type="entry name" value="PRC-barrel domain"/>
    <property type="match status" value="1"/>
</dbReference>
<evidence type="ECO:0000259" key="6">
    <source>
        <dbReference type="Pfam" id="PF01782"/>
    </source>
</evidence>
<dbReference type="InterPro" id="IPR011961">
    <property type="entry name" value="RimM"/>
</dbReference>
<comment type="domain">
    <text evidence="5">The PRC barrel domain binds ribosomal protein uS19.</text>
</comment>
<accession>A0A1B3SJZ2</accession>
<dbReference type="AlphaFoldDB" id="A0A1B3SJZ2"/>
<proteinExistence type="inferred from homology"/>
<dbReference type="InterPro" id="IPR009000">
    <property type="entry name" value="Transl_B-barrel_sf"/>
</dbReference>
<dbReference type="OrthoDB" id="9810331at2"/>
<evidence type="ECO:0000256" key="3">
    <source>
        <dbReference type="ARBA" id="ARBA00022552"/>
    </source>
</evidence>
<organism evidence="7 8">
    <name type="scientific">Spiroplasma helicoides</name>
    <dbReference type="NCBI Taxonomy" id="216938"/>
    <lineage>
        <taxon>Bacteria</taxon>
        <taxon>Bacillati</taxon>
        <taxon>Mycoplasmatota</taxon>
        <taxon>Mollicutes</taxon>
        <taxon>Entomoplasmatales</taxon>
        <taxon>Spiroplasmataceae</taxon>
        <taxon>Spiroplasma</taxon>
    </lineage>
</organism>
<protein>
    <recommendedName>
        <fullName evidence="5">Ribosome maturation factor RimM</fullName>
    </recommendedName>
</protein>
<evidence type="ECO:0000313" key="7">
    <source>
        <dbReference type="EMBL" id="AOG60246.1"/>
    </source>
</evidence>
<dbReference type="InterPro" id="IPR002676">
    <property type="entry name" value="RimM_N"/>
</dbReference>
<gene>
    <name evidence="5 7" type="primary">rimM</name>
    <name evidence="7" type="ORF">SHELI_v1c02910</name>
</gene>